<dbReference type="InterPro" id="IPR002355">
    <property type="entry name" value="Cu_oxidase_Cu_BS"/>
</dbReference>
<feature type="region of interest" description="Disordered" evidence="5">
    <location>
        <begin position="1"/>
        <end position="40"/>
    </location>
</feature>
<dbReference type="InterPro" id="IPR001117">
    <property type="entry name" value="Cu-oxidase_2nd"/>
</dbReference>
<feature type="domain" description="Plastocyanin-like" evidence="8">
    <location>
        <begin position="573"/>
        <end position="682"/>
    </location>
</feature>
<dbReference type="FunFam" id="2.60.40.420:FF:000071">
    <property type="entry name" value="Conidial pigment biosynthesis oxidase Abr1/brown 1"/>
    <property type="match status" value="1"/>
</dbReference>
<dbReference type="PANTHER" id="PTHR11709">
    <property type="entry name" value="MULTI-COPPER OXIDASE"/>
    <property type="match status" value="1"/>
</dbReference>
<feature type="non-terminal residue" evidence="10">
    <location>
        <position position="1"/>
    </location>
</feature>
<keyword evidence="4" id="KW-0186">Copper</keyword>
<evidence type="ECO:0000256" key="3">
    <source>
        <dbReference type="ARBA" id="ARBA00023002"/>
    </source>
</evidence>
<dbReference type="Pfam" id="PF07731">
    <property type="entry name" value="Cu-oxidase_2"/>
    <property type="match status" value="1"/>
</dbReference>
<evidence type="ECO:0000313" key="10">
    <source>
        <dbReference type="EMBL" id="RFU25470.1"/>
    </source>
</evidence>
<dbReference type="CDD" id="cd13910">
    <property type="entry name" value="CuRO_3_MCO_like_4"/>
    <property type="match status" value="1"/>
</dbReference>
<evidence type="ECO:0000256" key="6">
    <source>
        <dbReference type="SAM" id="Phobius"/>
    </source>
</evidence>
<feature type="domain" description="Plastocyanin-like" evidence="7">
    <location>
        <begin position="310"/>
        <end position="450"/>
    </location>
</feature>
<dbReference type="GO" id="GO:0005507">
    <property type="term" value="F:copper ion binding"/>
    <property type="evidence" value="ECO:0007669"/>
    <property type="project" value="InterPro"/>
</dbReference>
<evidence type="ECO:0000259" key="8">
    <source>
        <dbReference type="Pfam" id="PF07731"/>
    </source>
</evidence>
<dbReference type="PROSITE" id="PS00079">
    <property type="entry name" value="MULTICOPPER_OXIDASE1"/>
    <property type="match status" value="1"/>
</dbReference>
<dbReference type="SUPFAM" id="SSF49503">
    <property type="entry name" value="Cupredoxins"/>
    <property type="match status" value="3"/>
</dbReference>
<comment type="caution">
    <text evidence="10">The sequence shown here is derived from an EMBL/GenBank/DDBJ whole genome shotgun (WGS) entry which is preliminary data.</text>
</comment>
<dbReference type="EMBL" id="NCSJ02000331">
    <property type="protein sequence ID" value="RFU25470.1"/>
    <property type="molecule type" value="Genomic_DNA"/>
</dbReference>
<evidence type="ECO:0000256" key="5">
    <source>
        <dbReference type="SAM" id="MobiDB-lite"/>
    </source>
</evidence>
<dbReference type="Gene3D" id="2.60.40.420">
    <property type="entry name" value="Cupredoxins - blue copper proteins"/>
    <property type="match status" value="3"/>
</dbReference>
<name>A0A3E2GWI3_SCYLI</name>
<evidence type="ECO:0000259" key="9">
    <source>
        <dbReference type="Pfam" id="PF07732"/>
    </source>
</evidence>
<dbReference type="GO" id="GO:0016491">
    <property type="term" value="F:oxidoreductase activity"/>
    <property type="evidence" value="ECO:0007669"/>
    <property type="project" value="UniProtKB-KW"/>
</dbReference>
<gene>
    <name evidence="10" type="ORF">B7463_g10872</name>
</gene>
<keyword evidence="11" id="KW-1185">Reference proteome</keyword>
<protein>
    <recommendedName>
        <fullName evidence="12">Multicopper oxidase</fullName>
    </recommendedName>
</protein>
<dbReference type="PANTHER" id="PTHR11709:SF414">
    <property type="entry name" value="ADR239WP"/>
    <property type="match status" value="1"/>
</dbReference>
<dbReference type="CDD" id="cd13857">
    <property type="entry name" value="CuRO_1_Diphenol_Ox"/>
    <property type="match status" value="1"/>
</dbReference>
<keyword evidence="6" id="KW-0472">Membrane</keyword>
<dbReference type="InterPro" id="IPR045087">
    <property type="entry name" value="Cu-oxidase_fam"/>
</dbReference>
<feature type="transmembrane region" description="Helical" evidence="6">
    <location>
        <begin position="66"/>
        <end position="89"/>
    </location>
</feature>
<dbReference type="InterPro" id="IPR011707">
    <property type="entry name" value="Cu-oxidase-like_N"/>
</dbReference>
<dbReference type="Proteomes" id="UP000258309">
    <property type="component" value="Unassembled WGS sequence"/>
</dbReference>
<dbReference type="PROSITE" id="PS00080">
    <property type="entry name" value="MULTICOPPER_OXIDASE2"/>
    <property type="match status" value="1"/>
</dbReference>
<feature type="compositionally biased region" description="Pro residues" evidence="5">
    <location>
        <begin position="108"/>
        <end position="122"/>
    </location>
</feature>
<dbReference type="OMA" id="GFWLYHC"/>
<dbReference type="Pfam" id="PF00394">
    <property type="entry name" value="Cu-oxidase"/>
    <property type="match status" value="1"/>
</dbReference>
<comment type="similarity">
    <text evidence="1">Belongs to the multicopper oxidase family.</text>
</comment>
<keyword evidence="6" id="KW-0812">Transmembrane</keyword>
<dbReference type="OrthoDB" id="2121828at2759"/>
<accession>A0A3E2GWI3</accession>
<dbReference type="InterPro" id="IPR008972">
    <property type="entry name" value="Cupredoxin"/>
</dbReference>
<keyword evidence="6" id="KW-1133">Transmembrane helix</keyword>
<feature type="domain" description="Plastocyanin-like" evidence="9">
    <location>
        <begin position="183"/>
        <end position="298"/>
    </location>
</feature>
<keyword evidence="3" id="KW-0560">Oxidoreductase</keyword>
<feature type="compositionally biased region" description="Polar residues" evidence="5">
    <location>
        <begin position="1"/>
        <end position="10"/>
    </location>
</feature>
<evidence type="ECO:0000256" key="4">
    <source>
        <dbReference type="ARBA" id="ARBA00023008"/>
    </source>
</evidence>
<feature type="compositionally biased region" description="Pro residues" evidence="5">
    <location>
        <begin position="138"/>
        <end position="150"/>
    </location>
</feature>
<keyword evidence="2" id="KW-0479">Metal-binding</keyword>
<proteinExistence type="inferred from homology"/>
<feature type="compositionally biased region" description="Acidic residues" evidence="5">
    <location>
        <begin position="14"/>
        <end position="31"/>
    </location>
</feature>
<evidence type="ECO:0000259" key="7">
    <source>
        <dbReference type="Pfam" id="PF00394"/>
    </source>
</evidence>
<sequence>MSELGTTARRQSSDDDNNDNDDVTTEREETEGLLSEQSSPGILKNGWAKWIKGGSSSVSKSQRNRLLIFFAVLLITVLGFVLLFAALIGPCGSLNSTDCLAQKQQPSQEPPQEQPPPPPPPHQDQHQEQEPEPESEPEPTPVATPVPEPSKPTGFRRPQTDYLLDPNWDFNATPTTRHYHFNISDIEVNPDGVYRPMILINGQFPAPLIECNEGDRLMVHVQNNGINATSLHWHGLYQNGTNWMDGTIGVTQCPIAPGGNFTYDFTIRGQSGTYWYHSHQGLQASDGLTGPLIIHSPQEKQNQKIQYSTDRVLMFQDYYHDLSGALLPQYLANNRENNEPVPDGALINGANVRDCSGVPSRKCDNSSAYIPAFNLAPNQNHRLRIINTAAMAEFQIQIDEHYFAITEVDGTDVLPSYFNRLKINTAQRYSLVVTTNVTTAESFWLRARMVDDCFSNIYPNPNLIPDINAIIQYREEAETAVTTPPTSKDWDMSIEQICRDLNTTDLVPIPAVPAPPHADEFHFVAVNFKIGSWRLSRGYFNETSFRPDVHSSMLERFVDSYGSTQEILSAAQKAFHHRTEKVLQIEGIKTVDILMQNVNEGNHPIHLHGYKFFILGQGHGYFDQSTYDSIDVGNPLRRDTASLEGYGWMLIRIVTDNPGLWALHCHISWHSEAGLQMQLLTRGDIVGSWTLPQDHRDLCKAEGLEKGSSPSDSIYFGNTD</sequence>
<organism evidence="10 11">
    <name type="scientific">Scytalidium lignicola</name>
    <name type="common">Hyphomycete</name>
    <dbReference type="NCBI Taxonomy" id="5539"/>
    <lineage>
        <taxon>Eukaryota</taxon>
        <taxon>Fungi</taxon>
        <taxon>Dikarya</taxon>
        <taxon>Ascomycota</taxon>
        <taxon>Pezizomycotina</taxon>
        <taxon>Leotiomycetes</taxon>
        <taxon>Leotiomycetes incertae sedis</taxon>
        <taxon>Scytalidium</taxon>
    </lineage>
</organism>
<dbReference type="AlphaFoldDB" id="A0A3E2GWI3"/>
<evidence type="ECO:0000313" key="11">
    <source>
        <dbReference type="Proteomes" id="UP000258309"/>
    </source>
</evidence>
<dbReference type="InterPro" id="IPR011706">
    <property type="entry name" value="Cu-oxidase_C"/>
</dbReference>
<reference evidence="10 11" key="1">
    <citation type="submission" date="2018-05" db="EMBL/GenBank/DDBJ databases">
        <title>Draft genome sequence of Scytalidium lignicola DSM 105466, a ubiquitous saprotrophic fungus.</title>
        <authorList>
            <person name="Buettner E."/>
            <person name="Gebauer A.M."/>
            <person name="Hofrichter M."/>
            <person name="Liers C."/>
            <person name="Kellner H."/>
        </authorList>
    </citation>
    <scope>NUCLEOTIDE SEQUENCE [LARGE SCALE GENOMIC DNA]</scope>
    <source>
        <strain evidence="10 11">DSM 105466</strain>
    </source>
</reference>
<dbReference type="STRING" id="5539.A0A3E2GWI3"/>
<dbReference type="Pfam" id="PF07732">
    <property type="entry name" value="Cu-oxidase_3"/>
    <property type="match status" value="1"/>
</dbReference>
<evidence type="ECO:0000256" key="1">
    <source>
        <dbReference type="ARBA" id="ARBA00010609"/>
    </source>
</evidence>
<feature type="region of interest" description="Disordered" evidence="5">
    <location>
        <begin position="100"/>
        <end position="166"/>
    </location>
</feature>
<feature type="non-terminal residue" evidence="10">
    <location>
        <position position="720"/>
    </location>
</feature>
<evidence type="ECO:0008006" key="12">
    <source>
        <dbReference type="Google" id="ProtNLM"/>
    </source>
</evidence>
<dbReference type="InterPro" id="IPR033138">
    <property type="entry name" value="Cu_oxidase_CS"/>
</dbReference>
<evidence type="ECO:0000256" key="2">
    <source>
        <dbReference type="ARBA" id="ARBA00022723"/>
    </source>
</evidence>